<evidence type="ECO:0000256" key="6">
    <source>
        <dbReference type="ARBA" id="ARBA00023026"/>
    </source>
</evidence>
<feature type="region of interest" description="Disordered" evidence="7">
    <location>
        <begin position="1"/>
        <end position="56"/>
    </location>
</feature>
<dbReference type="PROSITE" id="PS00383">
    <property type="entry name" value="TYR_PHOSPHATASE_1"/>
    <property type="match status" value="1"/>
</dbReference>
<accession>A0A5M9R5K5</accession>
<evidence type="ECO:0000256" key="4">
    <source>
        <dbReference type="ARBA" id="ARBA00022801"/>
    </source>
</evidence>
<keyword evidence="4" id="KW-0378">Hydrolase</keyword>
<dbReference type="SMART" id="SM00194">
    <property type="entry name" value="PTPc"/>
    <property type="match status" value="1"/>
</dbReference>
<dbReference type="Proteomes" id="UP000322181">
    <property type="component" value="Unassembled WGS sequence"/>
</dbReference>
<dbReference type="EC" id="3.1.3.48" evidence="2"/>
<dbReference type="PROSITE" id="PS50055">
    <property type="entry name" value="TYR_PHOSPHATASE_PTP"/>
    <property type="match status" value="1"/>
</dbReference>
<dbReference type="RefSeq" id="WP_082970713.1">
    <property type="nucleotide sequence ID" value="NZ_BAAAFS010000002.1"/>
</dbReference>
<gene>
    <name evidence="10" type="ORF">F4V73_11205</name>
</gene>
<feature type="domain" description="Tyrosine specific protein phosphatases" evidence="9">
    <location>
        <begin position="326"/>
        <end position="402"/>
    </location>
</feature>
<dbReference type="GO" id="GO:0005576">
    <property type="term" value="C:extracellular region"/>
    <property type="evidence" value="ECO:0007669"/>
    <property type="project" value="UniProtKB-SubCell"/>
</dbReference>
<comment type="caution">
    <text evidence="10">The sequence shown here is derived from an EMBL/GenBank/DDBJ whole genome shotgun (WGS) entry which is preliminary data.</text>
</comment>
<protein>
    <recommendedName>
        <fullName evidence="2">protein-tyrosine-phosphatase</fullName>
        <ecNumber evidence="2">3.1.3.48</ecNumber>
    </recommendedName>
</protein>
<evidence type="ECO:0000313" key="10">
    <source>
        <dbReference type="EMBL" id="KAA8715527.1"/>
    </source>
</evidence>
<dbReference type="InterPro" id="IPR003546">
    <property type="entry name" value="Tyr_Pase_SptP/YopH"/>
</dbReference>
<keyword evidence="5" id="KW-0904">Protein phosphatase</keyword>
<sequence length="415" mass="45701">MMPNIHQQLSVHSRQGQEQSPPPLPPKTQHQGRTMVLQASQSRPPAPLPRPEHSLFDNVPLRQHHTTAGSNHRNAVYDTCVPTTALMQPPSRPAPVPPSRVHEFMQPPSFHAPSPPSSQERARMPLPGEGAHLSLAQRRAAPQLTPFVPDMKTGMSGNAFKQLEIKTSDRLDPDNFIARTNHQRFGNIDTCAATRLFTPQGKGLPANQMKVDGIDLAMRSQYPKPEGLRDHLCMLADQKPAVLVVLSSDKDIEGRRLPAYFKESDQYSDVSVACKFNPAARTAMAGNLELHNYRIEITVNGKTTPISVIHVNNWEDCTTVDSSALTKLVSGINQKIEQKVKQDSSYNPQPFIHCSAGIGRTGVVAGAMEILKPGNKNTPEEIVLQLRETGCSKMVQTSDQFNTLINLHKEVKSGS</sequence>
<evidence type="ECO:0000256" key="7">
    <source>
        <dbReference type="SAM" id="MobiDB-lite"/>
    </source>
</evidence>
<dbReference type="PANTHER" id="PTHR19134">
    <property type="entry name" value="RECEPTOR-TYPE TYROSINE-PROTEIN PHOSPHATASE"/>
    <property type="match status" value="1"/>
</dbReference>
<dbReference type="InterPro" id="IPR050348">
    <property type="entry name" value="Protein-Tyr_Phosphatase"/>
</dbReference>
<dbReference type="EMBL" id="VXKB01000002">
    <property type="protein sequence ID" value="KAA8715527.1"/>
    <property type="molecule type" value="Genomic_DNA"/>
</dbReference>
<dbReference type="InterPro" id="IPR000242">
    <property type="entry name" value="PTP_cat"/>
</dbReference>
<dbReference type="OrthoDB" id="6199520at2"/>
<evidence type="ECO:0000313" key="11">
    <source>
        <dbReference type="Proteomes" id="UP000322181"/>
    </source>
</evidence>
<dbReference type="InterPro" id="IPR029021">
    <property type="entry name" value="Prot-tyrosine_phosphatase-like"/>
</dbReference>
<dbReference type="SUPFAM" id="SSF52799">
    <property type="entry name" value="(Phosphotyrosine protein) phosphatases II"/>
    <property type="match status" value="1"/>
</dbReference>
<dbReference type="Gene3D" id="3.90.190.10">
    <property type="entry name" value="Protein tyrosine phosphatase superfamily"/>
    <property type="match status" value="1"/>
</dbReference>
<comment type="subcellular location">
    <subcellularLocation>
        <location evidence="1">Secreted</location>
    </subcellularLocation>
</comment>
<name>A0A5M9R5K5_9GAMM</name>
<organism evidence="10 11">
    <name type="scientific">Morganella psychrotolerans</name>
    <dbReference type="NCBI Taxonomy" id="368603"/>
    <lineage>
        <taxon>Bacteria</taxon>
        <taxon>Pseudomonadati</taxon>
        <taxon>Pseudomonadota</taxon>
        <taxon>Gammaproteobacteria</taxon>
        <taxon>Enterobacterales</taxon>
        <taxon>Morganellaceae</taxon>
        <taxon>Morganella</taxon>
    </lineage>
</organism>
<feature type="compositionally biased region" description="Polar residues" evidence="7">
    <location>
        <begin position="1"/>
        <end position="19"/>
    </location>
</feature>
<reference evidence="10 11" key="1">
    <citation type="submission" date="2019-09" db="EMBL/GenBank/DDBJ databases">
        <title>Draft genome sequence of various Type strains from the CCUG.</title>
        <authorList>
            <person name="Pineiro-Iglesias B."/>
            <person name="Tunovic T."/>
            <person name="Unosson C."/>
            <person name="Inganas E."/>
            <person name="Ohlen M."/>
            <person name="Cardew S."/>
            <person name="Jensie-Markopoulos S."/>
            <person name="Salva-Serra F."/>
            <person name="Jaen-Luchoro D."/>
            <person name="Karlsson R."/>
            <person name="Svensson-Stadler L."/>
            <person name="Chun J."/>
            <person name="Moore E."/>
        </authorList>
    </citation>
    <scope>NUCLEOTIDE SEQUENCE [LARGE SCALE GENOMIC DNA]</scope>
    <source>
        <strain evidence="10 11">CCUG 53682T</strain>
    </source>
</reference>
<evidence type="ECO:0000259" key="8">
    <source>
        <dbReference type="PROSITE" id="PS50055"/>
    </source>
</evidence>
<dbReference type="PRINTS" id="PR01371">
    <property type="entry name" value="BACYPHPHTASE"/>
</dbReference>
<proteinExistence type="predicted"/>
<keyword evidence="3" id="KW-0964">Secreted</keyword>
<dbReference type="InterPro" id="IPR016130">
    <property type="entry name" value="Tyr_Pase_AS"/>
</dbReference>
<keyword evidence="6" id="KW-0843">Virulence</keyword>
<dbReference type="SMART" id="SM00404">
    <property type="entry name" value="PTPc_motif"/>
    <property type="match status" value="1"/>
</dbReference>
<dbReference type="InterPro" id="IPR000387">
    <property type="entry name" value="Tyr_Pase_dom"/>
</dbReference>
<evidence type="ECO:0000256" key="3">
    <source>
        <dbReference type="ARBA" id="ARBA00022525"/>
    </source>
</evidence>
<dbReference type="GO" id="GO:0004725">
    <property type="term" value="F:protein tyrosine phosphatase activity"/>
    <property type="evidence" value="ECO:0007669"/>
    <property type="project" value="UniProtKB-EC"/>
</dbReference>
<evidence type="ECO:0000256" key="1">
    <source>
        <dbReference type="ARBA" id="ARBA00004613"/>
    </source>
</evidence>
<evidence type="ECO:0000256" key="5">
    <source>
        <dbReference type="ARBA" id="ARBA00022912"/>
    </source>
</evidence>
<dbReference type="AlphaFoldDB" id="A0A5M9R5K5"/>
<dbReference type="PANTHER" id="PTHR19134:SF449">
    <property type="entry name" value="TYROSINE-PROTEIN PHOSPHATASE 1"/>
    <property type="match status" value="1"/>
</dbReference>
<dbReference type="InterPro" id="IPR003595">
    <property type="entry name" value="Tyr_Pase_cat"/>
</dbReference>
<evidence type="ECO:0000259" key="9">
    <source>
        <dbReference type="PROSITE" id="PS50056"/>
    </source>
</evidence>
<evidence type="ECO:0000256" key="2">
    <source>
        <dbReference type="ARBA" id="ARBA00013064"/>
    </source>
</evidence>
<feature type="domain" description="Tyrosine-protein phosphatase" evidence="8">
    <location>
        <begin position="184"/>
        <end position="411"/>
    </location>
</feature>
<dbReference type="PROSITE" id="PS50056">
    <property type="entry name" value="TYR_PHOSPHATASE_2"/>
    <property type="match status" value="1"/>
</dbReference>
<feature type="compositionally biased region" description="Polar residues" evidence="7">
    <location>
        <begin position="28"/>
        <end position="43"/>
    </location>
</feature>
<dbReference type="Pfam" id="PF00102">
    <property type="entry name" value="Y_phosphatase"/>
    <property type="match status" value="1"/>
</dbReference>